<dbReference type="Gene3D" id="1.10.540.10">
    <property type="entry name" value="Acyl-CoA dehydrogenase/oxidase, N-terminal domain"/>
    <property type="match status" value="1"/>
</dbReference>
<organism evidence="10 11">
    <name type="scientific">Paraburkholderia rhynchosiae</name>
    <dbReference type="NCBI Taxonomy" id="487049"/>
    <lineage>
        <taxon>Bacteria</taxon>
        <taxon>Pseudomonadati</taxon>
        <taxon>Pseudomonadota</taxon>
        <taxon>Betaproteobacteria</taxon>
        <taxon>Burkholderiales</taxon>
        <taxon>Burkholderiaceae</taxon>
        <taxon>Paraburkholderia</taxon>
    </lineage>
</organism>
<protein>
    <recommendedName>
        <fullName evidence="3">Medium-chain specific acyl-CoA dehydrogenase, mitochondrial</fullName>
    </recommendedName>
</protein>
<evidence type="ECO:0000256" key="2">
    <source>
        <dbReference type="ARBA" id="ARBA00009347"/>
    </source>
</evidence>
<dbReference type="Pfam" id="PF02771">
    <property type="entry name" value="Acyl-CoA_dh_N"/>
    <property type="match status" value="1"/>
</dbReference>
<dbReference type="GO" id="GO:0003995">
    <property type="term" value="F:acyl-CoA dehydrogenase activity"/>
    <property type="evidence" value="ECO:0007669"/>
    <property type="project" value="InterPro"/>
</dbReference>
<dbReference type="FunFam" id="2.40.110.10:FF:000002">
    <property type="entry name" value="Acyl-CoA dehydrogenase fadE12"/>
    <property type="match status" value="1"/>
</dbReference>
<name>A0A6J5CDA4_9BURK</name>
<evidence type="ECO:0000256" key="3">
    <source>
        <dbReference type="ARBA" id="ARBA00019125"/>
    </source>
</evidence>
<evidence type="ECO:0000313" key="11">
    <source>
        <dbReference type="Proteomes" id="UP000494205"/>
    </source>
</evidence>
<dbReference type="Gene3D" id="1.20.140.10">
    <property type="entry name" value="Butyryl-CoA Dehydrogenase, subunit A, domain 3"/>
    <property type="match status" value="1"/>
</dbReference>
<evidence type="ECO:0000259" key="8">
    <source>
        <dbReference type="Pfam" id="PF02770"/>
    </source>
</evidence>
<dbReference type="Pfam" id="PF00441">
    <property type="entry name" value="Acyl-CoA_dh_1"/>
    <property type="match status" value="1"/>
</dbReference>
<keyword evidence="4" id="KW-0285">Flavoprotein</keyword>
<evidence type="ECO:0000259" key="7">
    <source>
        <dbReference type="Pfam" id="PF00441"/>
    </source>
</evidence>
<dbReference type="PANTHER" id="PTHR48083">
    <property type="entry name" value="MEDIUM-CHAIN SPECIFIC ACYL-COA DEHYDROGENASE, MITOCHONDRIAL-RELATED"/>
    <property type="match status" value="1"/>
</dbReference>
<dbReference type="Proteomes" id="UP000494205">
    <property type="component" value="Unassembled WGS sequence"/>
</dbReference>
<keyword evidence="5" id="KW-0274">FAD</keyword>
<dbReference type="SUPFAM" id="SSF56645">
    <property type="entry name" value="Acyl-CoA dehydrogenase NM domain-like"/>
    <property type="match status" value="1"/>
</dbReference>
<feature type="domain" description="Acyl-CoA oxidase/dehydrogenase middle" evidence="8">
    <location>
        <begin position="126"/>
        <end position="219"/>
    </location>
</feature>
<dbReference type="InterPro" id="IPR036250">
    <property type="entry name" value="AcylCo_DH-like_C"/>
</dbReference>
<dbReference type="InterPro" id="IPR046373">
    <property type="entry name" value="Acyl-CoA_Oxase/DH_mid-dom_sf"/>
</dbReference>
<dbReference type="EMBL" id="CADIJZ010000030">
    <property type="protein sequence ID" value="CAB3733842.1"/>
    <property type="molecule type" value="Genomic_DNA"/>
</dbReference>
<dbReference type="GO" id="GO:0005737">
    <property type="term" value="C:cytoplasm"/>
    <property type="evidence" value="ECO:0007669"/>
    <property type="project" value="TreeGrafter"/>
</dbReference>
<dbReference type="Gene3D" id="2.40.110.10">
    <property type="entry name" value="Butyryl-CoA Dehydrogenase, subunit A, domain 2"/>
    <property type="match status" value="1"/>
</dbReference>
<sequence>MIDILPRPFFEPEHDEFRTQVRRFIAQRIVPFHLAWERQGCVPREIWQAAGAIGMLCCTVPQQWGGPEADYLYAVVALEEMAYAHAPGPGFAVHSEMVTPYVVNFASPEQKRRWLPRLVSGDAIAAVAMTEPGAGSDLRGIQARATRTSTGWRLSGQKVFISNGQLADVFVVAAKAGNDPSALSLFVVDAALPGVKRGKRLDKMGQHAQDTSEIFFEEVQLAEGDILGSEGDGMQFLMHGLARERLTICIICQARAEAAFSDTVKYVSDRHAFGQTIAQLQNTRFVLASVKADLVAGRSLVDRLIEMYRAGVLDQTTAAAGKLWVTEMLGRSADACLQLHGGWGYMTEYNISRVYADARVERIAGGTSEIMKEIIARGIWPQT</sequence>
<gene>
    <name evidence="10" type="primary">mmgC_7</name>
    <name evidence="10" type="ORF">LMG27174_06060</name>
</gene>
<dbReference type="AlphaFoldDB" id="A0A6J5CDA4"/>
<dbReference type="InterPro" id="IPR009075">
    <property type="entry name" value="AcylCo_DH/oxidase_C"/>
</dbReference>
<comment type="cofactor">
    <cofactor evidence="1">
        <name>FAD</name>
        <dbReference type="ChEBI" id="CHEBI:57692"/>
    </cofactor>
</comment>
<evidence type="ECO:0000313" key="10">
    <source>
        <dbReference type="EMBL" id="CAB3733842.1"/>
    </source>
</evidence>
<feature type="domain" description="Acyl-CoA dehydrogenase/oxidase N-terminal" evidence="9">
    <location>
        <begin position="12"/>
        <end position="122"/>
    </location>
</feature>
<dbReference type="PROSITE" id="PS00072">
    <property type="entry name" value="ACYL_COA_DH_1"/>
    <property type="match status" value="1"/>
</dbReference>
<reference evidence="10 11" key="1">
    <citation type="submission" date="2020-04" db="EMBL/GenBank/DDBJ databases">
        <authorList>
            <person name="De Canck E."/>
        </authorList>
    </citation>
    <scope>NUCLEOTIDE SEQUENCE [LARGE SCALE GENOMIC DNA]</scope>
    <source>
        <strain evidence="10 11">LMG 27174</strain>
    </source>
</reference>
<keyword evidence="6 10" id="KW-0560">Oxidoreductase</keyword>
<dbReference type="InterPro" id="IPR006089">
    <property type="entry name" value="Acyl-CoA_DH_CS"/>
</dbReference>
<dbReference type="FunFam" id="1.20.140.10:FF:000001">
    <property type="entry name" value="Acyl-CoA dehydrogenase"/>
    <property type="match status" value="1"/>
</dbReference>
<comment type="similarity">
    <text evidence="2">Belongs to the acyl-CoA dehydrogenase family.</text>
</comment>
<feature type="domain" description="Acyl-CoA dehydrogenase/oxidase C-terminal" evidence="7">
    <location>
        <begin position="231"/>
        <end position="379"/>
    </location>
</feature>
<dbReference type="GO" id="GO:0050660">
    <property type="term" value="F:flavin adenine dinucleotide binding"/>
    <property type="evidence" value="ECO:0007669"/>
    <property type="project" value="InterPro"/>
</dbReference>
<dbReference type="InterPro" id="IPR009100">
    <property type="entry name" value="AcylCoA_DH/oxidase_NM_dom_sf"/>
</dbReference>
<evidence type="ECO:0000256" key="1">
    <source>
        <dbReference type="ARBA" id="ARBA00001974"/>
    </source>
</evidence>
<proteinExistence type="inferred from homology"/>
<dbReference type="Pfam" id="PF02770">
    <property type="entry name" value="Acyl-CoA_dh_M"/>
    <property type="match status" value="1"/>
</dbReference>
<dbReference type="PROSITE" id="PS00073">
    <property type="entry name" value="ACYL_COA_DH_2"/>
    <property type="match status" value="1"/>
</dbReference>
<dbReference type="SUPFAM" id="SSF47203">
    <property type="entry name" value="Acyl-CoA dehydrogenase C-terminal domain-like"/>
    <property type="match status" value="1"/>
</dbReference>
<dbReference type="RefSeq" id="WP_244201398.1">
    <property type="nucleotide sequence ID" value="NZ_CADIJZ010000030.1"/>
</dbReference>
<evidence type="ECO:0000259" key="9">
    <source>
        <dbReference type="Pfam" id="PF02771"/>
    </source>
</evidence>
<dbReference type="InterPro" id="IPR037069">
    <property type="entry name" value="AcylCoA_DH/ox_N_sf"/>
</dbReference>
<evidence type="ECO:0000256" key="4">
    <source>
        <dbReference type="ARBA" id="ARBA00022630"/>
    </source>
</evidence>
<accession>A0A6J5CDA4</accession>
<dbReference type="InterPro" id="IPR013786">
    <property type="entry name" value="AcylCoA_DH/ox_N"/>
</dbReference>
<dbReference type="GO" id="GO:0033539">
    <property type="term" value="P:fatty acid beta-oxidation using acyl-CoA dehydrogenase"/>
    <property type="evidence" value="ECO:0007669"/>
    <property type="project" value="TreeGrafter"/>
</dbReference>
<dbReference type="PANTHER" id="PTHR48083:SF2">
    <property type="entry name" value="MEDIUM-CHAIN SPECIFIC ACYL-COA DEHYDROGENASE, MITOCHONDRIAL"/>
    <property type="match status" value="1"/>
</dbReference>
<dbReference type="InterPro" id="IPR050741">
    <property type="entry name" value="Acyl-CoA_dehydrogenase"/>
</dbReference>
<evidence type="ECO:0000256" key="6">
    <source>
        <dbReference type="ARBA" id="ARBA00023002"/>
    </source>
</evidence>
<dbReference type="InterPro" id="IPR006091">
    <property type="entry name" value="Acyl-CoA_Oxase/DH_mid-dom"/>
</dbReference>
<evidence type="ECO:0000256" key="5">
    <source>
        <dbReference type="ARBA" id="ARBA00022827"/>
    </source>
</evidence>